<feature type="transmembrane region" description="Helical" evidence="6">
    <location>
        <begin position="317"/>
        <end position="338"/>
    </location>
</feature>
<evidence type="ECO:0000256" key="3">
    <source>
        <dbReference type="ARBA" id="ARBA00022692"/>
    </source>
</evidence>
<reference evidence="7 8" key="1">
    <citation type="submission" date="2018-08" db="EMBL/GenBank/DDBJ databases">
        <title>A genome reference for cultivated species of the human gut microbiota.</title>
        <authorList>
            <person name="Zou Y."/>
            <person name="Xue W."/>
            <person name="Luo G."/>
        </authorList>
    </citation>
    <scope>NUCLEOTIDE SEQUENCE [LARGE SCALE GENOMIC DNA]</scope>
    <source>
        <strain evidence="7 8">AM30-13AC</strain>
    </source>
</reference>
<feature type="transmembrane region" description="Helical" evidence="6">
    <location>
        <begin position="433"/>
        <end position="449"/>
    </location>
</feature>
<dbReference type="Proteomes" id="UP000284835">
    <property type="component" value="Unassembled WGS sequence"/>
</dbReference>
<evidence type="ECO:0000256" key="1">
    <source>
        <dbReference type="ARBA" id="ARBA00004651"/>
    </source>
</evidence>
<feature type="transmembrane region" description="Helical" evidence="6">
    <location>
        <begin position="244"/>
        <end position="271"/>
    </location>
</feature>
<evidence type="ECO:0000313" key="7">
    <source>
        <dbReference type="EMBL" id="RHD90746.1"/>
    </source>
</evidence>
<gene>
    <name evidence="7" type="ORF">DW775_14355</name>
</gene>
<feature type="transmembrane region" description="Helical" evidence="6">
    <location>
        <begin position="12"/>
        <end position="33"/>
    </location>
</feature>
<dbReference type="RefSeq" id="WP_118084428.1">
    <property type="nucleotide sequence ID" value="NZ_QSJS01000028.1"/>
</dbReference>
<dbReference type="InterPro" id="IPR002797">
    <property type="entry name" value="Polysacc_synth"/>
</dbReference>
<feature type="transmembrane region" description="Helical" evidence="6">
    <location>
        <begin position="78"/>
        <end position="101"/>
    </location>
</feature>
<feature type="transmembrane region" description="Helical" evidence="6">
    <location>
        <begin position="45"/>
        <end position="66"/>
    </location>
</feature>
<feature type="transmembrane region" description="Helical" evidence="6">
    <location>
        <begin position="147"/>
        <end position="165"/>
    </location>
</feature>
<keyword evidence="3 6" id="KW-0812">Transmembrane</keyword>
<dbReference type="PANTHER" id="PTHR30250">
    <property type="entry name" value="PST FAMILY PREDICTED COLANIC ACID TRANSPORTER"/>
    <property type="match status" value="1"/>
</dbReference>
<dbReference type="Pfam" id="PF01943">
    <property type="entry name" value="Polysacc_synt"/>
    <property type="match status" value="1"/>
</dbReference>
<feature type="transmembrane region" description="Helical" evidence="6">
    <location>
        <begin position="171"/>
        <end position="192"/>
    </location>
</feature>
<keyword evidence="4 6" id="KW-1133">Transmembrane helix</keyword>
<feature type="transmembrane region" description="Helical" evidence="6">
    <location>
        <begin position="376"/>
        <end position="396"/>
    </location>
</feature>
<accession>A0A414HT59</accession>
<feature type="transmembrane region" description="Helical" evidence="6">
    <location>
        <begin position="292"/>
        <end position="311"/>
    </location>
</feature>
<dbReference type="PANTHER" id="PTHR30250:SF11">
    <property type="entry name" value="O-ANTIGEN TRANSPORTER-RELATED"/>
    <property type="match status" value="1"/>
</dbReference>
<dbReference type="GO" id="GO:0005886">
    <property type="term" value="C:plasma membrane"/>
    <property type="evidence" value="ECO:0007669"/>
    <property type="project" value="UniProtKB-SubCell"/>
</dbReference>
<evidence type="ECO:0000256" key="2">
    <source>
        <dbReference type="ARBA" id="ARBA00022475"/>
    </source>
</evidence>
<evidence type="ECO:0000256" key="5">
    <source>
        <dbReference type="ARBA" id="ARBA00023136"/>
    </source>
</evidence>
<dbReference type="AlphaFoldDB" id="A0A414HT59"/>
<protein>
    <submittedName>
        <fullName evidence="7">Polysaccharide biosynthesis protein</fullName>
    </submittedName>
</protein>
<feature type="transmembrane region" description="Helical" evidence="6">
    <location>
        <begin position="107"/>
        <end position="126"/>
    </location>
</feature>
<dbReference type="InterPro" id="IPR050833">
    <property type="entry name" value="Poly_Biosynth_Transport"/>
</dbReference>
<feature type="transmembrane region" description="Helical" evidence="6">
    <location>
        <begin position="408"/>
        <end position="427"/>
    </location>
</feature>
<feature type="transmembrane region" description="Helical" evidence="6">
    <location>
        <begin position="204"/>
        <end position="224"/>
    </location>
</feature>
<name>A0A414HT59_9FIRM</name>
<keyword evidence="2" id="KW-1003">Cell membrane</keyword>
<evidence type="ECO:0000313" key="8">
    <source>
        <dbReference type="Proteomes" id="UP000284835"/>
    </source>
</evidence>
<comment type="subcellular location">
    <subcellularLocation>
        <location evidence="1">Cell membrane</location>
        <topology evidence="1">Multi-pass membrane protein</topology>
    </subcellularLocation>
</comment>
<comment type="caution">
    <text evidence="7">The sequence shown here is derived from an EMBL/GenBank/DDBJ whole genome shotgun (WGS) entry which is preliminary data.</text>
</comment>
<evidence type="ECO:0000256" key="6">
    <source>
        <dbReference type="SAM" id="Phobius"/>
    </source>
</evidence>
<organism evidence="7 8">
    <name type="scientific">Agathobacter rectalis</name>
    <dbReference type="NCBI Taxonomy" id="39491"/>
    <lineage>
        <taxon>Bacteria</taxon>
        <taxon>Bacillati</taxon>
        <taxon>Bacillota</taxon>
        <taxon>Clostridia</taxon>
        <taxon>Lachnospirales</taxon>
        <taxon>Lachnospiraceae</taxon>
        <taxon>Agathobacter</taxon>
    </lineage>
</organism>
<proteinExistence type="predicted"/>
<evidence type="ECO:0000256" key="4">
    <source>
        <dbReference type="ARBA" id="ARBA00022989"/>
    </source>
</evidence>
<feature type="transmembrane region" description="Helical" evidence="6">
    <location>
        <begin position="350"/>
        <end position="370"/>
    </location>
</feature>
<sequence>MKGNSKKASIFYLVGTLFNKGIGFLTVPVFTRILSVEDYGLVTTYNSWVTIAMMFISLALYMAVRISFVDYQEKTEEVLSSILIFTLLYGISLSLIIYFVALRYISTFNYAMVAFCLLQALGSALIENISQFLMMKYRYKFRTLIMVLPNLTSTVLAIIIIRYILSSSLYLGRIVPSAVVTFIFGIVLALYFIYKGKFKFNKEYLLFSLKISVPLVLHGIALNILSQSDRTMITMIRGSRETGIYGLVYNFSMIATVITTAFEGIWVPYFVNKMNRKEYRDINAMAIKYIELMLVAMMGVILIGPEIIKILATKSYWKGITIIPPIVISNLLIFMYTLYVNVEHYYKKTVFISINTLIAAIINIILNIWFISWWGYIGAAYSTLISYCISLILHMAYSRRLNRRVIPIQNIILPLLILGFIVIVFYIFMNQWIIRWIVALLCLIILLLKERRYIKQTIMENKNV</sequence>
<keyword evidence="5 6" id="KW-0472">Membrane</keyword>
<dbReference type="EMBL" id="QSJS01000028">
    <property type="protein sequence ID" value="RHD90746.1"/>
    <property type="molecule type" value="Genomic_DNA"/>
</dbReference>